<dbReference type="InterPro" id="IPR015421">
    <property type="entry name" value="PyrdxlP-dep_Trfase_major"/>
</dbReference>
<dbReference type="CDD" id="cd00609">
    <property type="entry name" value="AAT_like"/>
    <property type="match status" value="1"/>
</dbReference>
<dbReference type="PANTHER" id="PTHR46383:SF1">
    <property type="entry name" value="ASPARTATE AMINOTRANSFERASE"/>
    <property type="match status" value="1"/>
</dbReference>
<dbReference type="InterPro" id="IPR004838">
    <property type="entry name" value="NHTrfase_class1_PyrdxlP-BS"/>
</dbReference>
<evidence type="ECO:0000313" key="9">
    <source>
        <dbReference type="Proteomes" id="UP001596289"/>
    </source>
</evidence>
<dbReference type="EMBL" id="JBHSSL010000006">
    <property type="protein sequence ID" value="MFC6169127.1"/>
    <property type="molecule type" value="Genomic_DNA"/>
</dbReference>
<dbReference type="Gene3D" id="3.40.640.10">
    <property type="entry name" value="Type I PLP-dependent aspartate aminotransferase-like (Major domain)"/>
    <property type="match status" value="1"/>
</dbReference>
<sequence>MALSKNVMKVQPSATLAMSAKTKALIAKGVDVVNLSIGEPDFVTPEYIQEAAIEAIRSGKTSFYTAAGGLPELKTAISQRIEAETGVHYDNKQIIATTGAKFALYLIFQVILNPGDEVLLPAPFWVSYAEQVNLASGRPLAVKTTGAGHKVTVEDLEKARSPRTKALVLNSPQNPSGLIYTAEELTAIGNWAVSHDVLVISDEIYSNLVYNGNQFVSVVSLSEAIRKNTLLVTGVSKTYAMTGWRMGYVLGNPAIIKAMTTVASHATGNPTAVTQYATIAALNGSQADAEKMRQAFEHRLNYLFPKIQSLPGFELDEKPQGAFYLFPNVKRAVELCGYSTTEAFVEALLEEAYVAVVPGRAFGQPDHIRISYANDLDSLTQAYQRIADFIQTKGNMDA</sequence>
<name>A0ABW1R9J4_9LACO</name>
<gene>
    <name evidence="8" type="ORF">ACFQGP_00800</name>
</gene>
<reference evidence="9" key="1">
    <citation type="journal article" date="2019" name="Int. J. Syst. Evol. Microbiol.">
        <title>The Global Catalogue of Microorganisms (GCM) 10K type strain sequencing project: providing services to taxonomists for standard genome sequencing and annotation.</title>
        <authorList>
            <consortium name="The Broad Institute Genomics Platform"/>
            <consortium name="The Broad Institute Genome Sequencing Center for Infectious Disease"/>
            <person name="Wu L."/>
            <person name="Ma J."/>
        </authorList>
    </citation>
    <scope>NUCLEOTIDE SEQUENCE [LARGE SCALE GENOMIC DNA]</scope>
    <source>
        <strain evidence="9">CCM 8904</strain>
    </source>
</reference>
<dbReference type="Proteomes" id="UP001596289">
    <property type="component" value="Unassembled WGS sequence"/>
</dbReference>
<comment type="similarity">
    <text evidence="2 6">Belongs to the class-I pyridoxal-phosphate-dependent aminotransferase family.</text>
</comment>
<dbReference type="GO" id="GO:0008483">
    <property type="term" value="F:transaminase activity"/>
    <property type="evidence" value="ECO:0007669"/>
    <property type="project" value="UniProtKB-KW"/>
</dbReference>
<evidence type="ECO:0000256" key="6">
    <source>
        <dbReference type="RuleBase" id="RU000481"/>
    </source>
</evidence>
<dbReference type="PROSITE" id="PS00105">
    <property type="entry name" value="AA_TRANSFER_CLASS_1"/>
    <property type="match status" value="1"/>
</dbReference>
<comment type="cofactor">
    <cofactor evidence="1 6">
        <name>pyridoxal 5'-phosphate</name>
        <dbReference type="ChEBI" id="CHEBI:597326"/>
    </cofactor>
</comment>
<keyword evidence="9" id="KW-1185">Reference proteome</keyword>
<dbReference type="RefSeq" id="WP_125551839.1">
    <property type="nucleotide sequence ID" value="NZ_JBHSSL010000006.1"/>
</dbReference>
<evidence type="ECO:0000256" key="5">
    <source>
        <dbReference type="ARBA" id="ARBA00022898"/>
    </source>
</evidence>
<dbReference type="PANTHER" id="PTHR46383">
    <property type="entry name" value="ASPARTATE AMINOTRANSFERASE"/>
    <property type="match status" value="1"/>
</dbReference>
<dbReference type="EC" id="2.6.1.-" evidence="6"/>
<organism evidence="8 9">
    <name type="scientific">Loigolactobacillus jiayinensis</name>
    <dbReference type="NCBI Taxonomy" id="2486016"/>
    <lineage>
        <taxon>Bacteria</taxon>
        <taxon>Bacillati</taxon>
        <taxon>Bacillota</taxon>
        <taxon>Bacilli</taxon>
        <taxon>Lactobacillales</taxon>
        <taxon>Lactobacillaceae</taxon>
        <taxon>Loigolactobacillus</taxon>
    </lineage>
</organism>
<dbReference type="InterPro" id="IPR015422">
    <property type="entry name" value="PyrdxlP-dep_Trfase_small"/>
</dbReference>
<keyword evidence="4 6" id="KW-0808">Transferase</keyword>
<evidence type="ECO:0000256" key="4">
    <source>
        <dbReference type="ARBA" id="ARBA00022679"/>
    </source>
</evidence>
<dbReference type="InterPro" id="IPR004839">
    <property type="entry name" value="Aminotransferase_I/II_large"/>
</dbReference>
<protein>
    <recommendedName>
        <fullName evidence="6">Aminotransferase</fullName>
        <ecNumber evidence="6">2.6.1.-</ecNumber>
    </recommendedName>
</protein>
<evidence type="ECO:0000256" key="3">
    <source>
        <dbReference type="ARBA" id="ARBA00022576"/>
    </source>
</evidence>
<evidence type="ECO:0000256" key="1">
    <source>
        <dbReference type="ARBA" id="ARBA00001933"/>
    </source>
</evidence>
<keyword evidence="3 6" id="KW-0032">Aminotransferase</keyword>
<feature type="domain" description="Aminotransferase class I/classII large" evidence="7">
    <location>
        <begin position="31"/>
        <end position="385"/>
    </location>
</feature>
<accession>A0ABW1R9J4</accession>
<dbReference type="InterPro" id="IPR050596">
    <property type="entry name" value="AspAT/PAT-like"/>
</dbReference>
<dbReference type="SUPFAM" id="SSF53383">
    <property type="entry name" value="PLP-dependent transferases"/>
    <property type="match status" value="1"/>
</dbReference>
<dbReference type="Gene3D" id="3.90.1150.10">
    <property type="entry name" value="Aspartate Aminotransferase, domain 1"/>
    <property type="match status" value="1"/>
</dbReference>
<evidence type="ECO:0000259" key="7">
    <source>
        <dbReference type="Pfam" id="PF00155"/>
    </source>
</evidence>
<evidence type="ECO:0000256" key="2">
    <source>
        <dbReference type="ARBA" id="ARBA00007441"/>
    </source>
</evidence>
<dbReference type="Pfam" id="PF00155">
    <property type="entry name" value="Aminotran_1_2"/>
    <property type="match status" value="1"/>
</dbReference>
<dbReference type="InterPro" id="IPR015424">
    <property type="entry name" value="PyrdxlP-dep_Trfase"/>
</dbReference>
<keyword evidence="5" id="KW-0663">Pyridoxal phosphate</keyword>
<comment type="caution">
    <text evidence="8">The sequence shown here is derived from an EMBL/GenBank/DDBJ whole genome shotgun (WGS) entry which is preliminary data.</text>
</comment>
<evidence type="ECO:0000313" key="8">
    <source>
        <dbReference type="EMBL" id="MFC6169127.1"/>
    </source>
</evidence>
<proteinExistence type="inferred from homology"/>